<evidence type="ECO:0000256" key="2">
    <source>
        <dbReference type="ARBA" id="ARBA00007656"/>
    </source>
</evidence>
<evidence type="ECO:0000259" key="7">
    <source>
        <dbReference type="PROSITE" id="PS50198"/>
    </source>
</evidence>
<dbReference type="InterPro" id="IPR027304">
    <property type="entry name" value="Trigger_fact/SurA_dom_sf"/>
</dbReference>
<dbReference type="InterPro" id="IPR000297">
    <property type="entry name" value="PPIase_PpiC"/>
</dbReference>
<dbReference type="Proteomes" id="UP000234190">
    <property type="component" value="Unassembled WGS sequence"/>
</dbReference>
<reference evidence="8 9" key="1">
    <citation type="submission" date="2017-10" db="EMBL/GenBank/DDBJ databases">
        <title>Two draft genome sequences of Pusillimonas sp. strains isolated from a nitrate- and radionuclide-contaminated groundwater in Russia.</title>
        <authorList>
            <person name="Grouzdev D.S."/>
            <person name="Tourova T.P."/>
            <person name="Goeva M.A."/>
            <person name="Babich T.L."/>
            <person name="Sokolova D.S."/>
            <person name="Abdullin R."/>
            <person name="Poltaraus A.B."/>
            <person name="Toshchakov S.V."/>
            <person name="Nazina T.N."/>
        </authorList>
    </citation>
    <scope>NUCLEOTIDE SEQUENCE [LARGE SCALE GENOMIC DNA]</scope>
    <source>
        <strain evidence="8 9">JR1/69-3-13</strain>
    </source>
</reference>
<dbReference type="PROSITE" id="PS50198">
    <property type="entry name" value="PPIC_PPIASE_2"/>
    <property type="match status" value="1"/>
</dbReference>
<dbReference type="SUPFAM" id="SSF54534">
    <property type="entry name" value="FKBP-like"/>
    <property type="match status" value="1"/>
</dbReference>
<dbReference type="EC" id="5.2.1.8" evidence="3"/>
<evidence type="ECO:0000256" key="4">
    <source>
        <dbReference type="ARBA" id="ARBA00023110"/>
    </source>
</evidence>
<evidence type="ECO:0000256" key="1">
    <source>
        <dbReference type="ARBA" id="ARBA00000971"/>
    </source>
</evidence>
<comment type="catalytic activity">
    <reaction evidence="1">
        <text>[protein]-peptidylproline (omega=180) = [protein]-peptidylproline (omega=0)</text>
        <dbReference type="Rhea" id="RHEA:16237"/>
        <dbReference type="Rhea" id="RHEA-COMP:10747"/>
        <dbReference type="Rhea" id="RHEA-COMP:10748"/>
        <dbReference type="ChEBI" id="CHEBI:83833"/>
        <dbReference type="ChEBI" id="CHEBI:83834"/>
        <dbReference type="EC" id="5.2.1.8"/>
    </reaction>
</comment>
<dbReference type="PANTHER" id="PTHR47245">
    <property type="entry name" value="PEPTIDYLPROLYL ISOMERASE"/>
    <property type="match status" value="1"/>
</dbReference>
<evidence type="ECO:0000313" key="9">
    <source>
        <dbReference type="Proteomes" id="UP000234190"/>
    </source>
</evidence>
<feature type="domain" description="PpiC" evidence="7">
    <location>
        <begin position="92"/>
        <end position="192"/>
    </location>
</feature>
<protein>
    <recommendedName>
        <fullName evidence="3">peptidylprolyl isomerase</fullName>
        <ecNumber evidence="3">5.2.1.8</ecNumber>
    </recommendedName>
</protein>
<dbReference type="PANTHER" id="PTHR47245:SF2">
    <property type="entry name" value="PEPTIDYL-PROLYL CIS-TRANS ISOMERASE HP_0175-RELATED"/>
    <property type="match status" value="1"/>
</dbReference>
<dbReference type="SUPFAM" id="SSF109998">
    <property type="entry name" value="Triger factor/SurA peptide-binding domain-like"/>
    <property type="match status" value="1"/>
</dbReference>
<dbReference type="PROSITE" id="PS01096">
    <property type="entry name" value="PPIC_PPIASE_1"/>
    <property type="match status" value="1"/>
</dbReference>
<dbReference type="Gene3D" id="3.10.50.40">
    <property type="match status" value="1"/>
</dbReference>
<dbReference type="OrthoDB" id="9769613at2"/>
<evidence type="ECO:0000313" key="8">
    <source>
        <dbReference type="EMBL" id="PLC50768.1"/>
    </source>
</evidence>
<dbReference type="InterPro" id="IPR023058">
    <property type="entry name" value="PPIase_PpiC_CS"/>
</dbReference>
<proteinExistence type="inferred from homology"/>
<evidence type="ECO:0000256" key="5">
    <source>
        <dbReference type="ARBA" id="ARBA00023235"/>
    </source>
</evidence>
<dbReference type="GO" id="GO:0003755">
    <property type="term" value="F:peptidyl-prolyl cis-trans isomerase activity"/>
    <property type="evidence" value="ECO:0007669"/>
    <property type="project" value="UniProtKB-KW"/>
</dbReference>
<accession>A0A2N4U6X5</accession>
<sequence>MAVIVNDVELTDAEMAEELPLHAEAENPVQRAMTALVLRRILLDEAARLEIIGPDHEATIEALLEKEVQVPTPDDQTCRRYYEQHQDRFTVGQLLEADHILFQVTPHVDLVALRSLAQDTLTTLMADPSTFAEQARTLSNCPSGAVGGSLGQVARGDTAPEFERAIFAMQAPGLLPRLLETRYGLHIVKVNRRIEGRLQPYVAVAASIAHALAAASRDTAWKQYIKLLVGRARIEGIEMEGTDSLLVQ</sequence>
<keyword evidence="5 6" id="KW-0413">Isomerase</keyword>
<dbReference type="EMBL" id="PDNW01000004">
    <property type="protein sequence ID" value="PLC50768.1"/>
    <property type="molecule type" value="Genomic_DNA"/>
</dbReference>
<dbReference type="InterPro" id="IPR046357">
    <property type="entry name" value="PPIase_dom_sf"/>
</dbReference>
<evidence type="ECO:0000256" key="6">
    <source>
        <dbReference type="PROSITE-ProRule" id="PRU00278"/>
    </source>
</evidence>
<name>A0A2N4U6X5_9BURK</name>
<dbReference type="RefSeq" id="WP_102073314.1">
    <property type="nucleotide sequence ID" value="NZ_PDNW01000004.1"/>
</dbReference>
<evidence type="ECO:0000256" key="3">
    <source>
        <dbReference type="ARBA" id="ARBA00013194"/>
    </source>
</evidence>
<dbReference type="InterPro" id="IPR050245">
    <property type="entry name" value="PrsA_foldase"/>
</dbReference>
<keyword evidence="4 6" id="KW-0697">Rotamase</keyword>
<gene>
    <name evidence="8" type="ORF">CR159_07175</name>
</gene>
<dbReference type="Pfam" id="PF00639">
    <property type="entry name" value="Rotamase"/>
    <property type="match status" value="1"/>
</dbReference>
<keyword evidence="9" id="KW-1185">Reference proteome</keyword>
<comment type="similarity">
    <text evidence="2">Belongs to the PpiC/parvulin rotamase family.</text>
</comment>
<dbReference type="AlphaFoldDB" id="A0A2N4U6X5"/>
<organism evidence="8 9">
    <name type="scientific">Pollutimonas subterranea</name>
    <dbReference type="NCBI Taxonomy" id="2045210"/>
    <lineage>
        <taxon>Bacteria</taxon>
        <taxon>Pseudomonadati</taxon>
        <taxon>Pseudomonadota</taxon>
        <taxon>Betaproteobacteria</taxon>
        <taxon>Burkholderiales</taxon>
        <taxon>Alcaligenaceae</taxon>
        <taxon>Pollutimonas</taxon>
    </lineage>
</organism>
<comment type="caution">
    <text evidence="8">The sequence shown here is derived from an EMBL/GenBank/DDBJ whole genome shotgun (WGS) entry which is preliminary data.</text>
</comment>